<keyword evidence="9" id="KW-1185">Reference proteome</keyword>
<evidence type="ECO:0000256" key="4">
    <source>
        <dbReference type="ARBA" id="ARBA00022833"/>
    </source>
</evidence>
<dbReference type="SMART" id="SM00355">
    <property type="entry name" value="ZnF_C2H2"/>
    <property type="match status" value="6"/>
</dbReference>
<evidence type="ECO:0000313" key="8">
    <source>
        <dbReference type="EMBL" id="KAK9503745.1"/>
    </source>
</evidence>
<dbReference type="SUPFAM" id="SSF57667">
    <property type="entry name" value="beta-beta-alpha zinc fingers"/>
    <property type="match status" value="3"/>
</dbReference>
<dbReference type="PROSITE" id="PS50157">
    <property type="entry name" value="ZINC_FINGER_C2H2_2"/>
    <property type="match status" value="3"/>
</dbReference>
<dbReference type="GO" id="GO:0005634">
    <property type="term" value="C:nucleus"/>
    <property type="evidence" value="ECO:0007669"/>
    <property type="project" value="TreeGrafter"/>
</dbReference>
<dbReference type="EMBL" id="JAPXFL010000007">
    <property type="protein sequence ID" value="KAK9503745.1"/>
    <property type="molecule type" value="Genomic_DNA"/>
</dbReference>
<feature type="domain" description="C2H2-type" evidence="7">
    <location>
        <begin position="111"/>
        <end position="134"/>
    </location>
</feature>
<dbReference type="InterPro" id="IPR036236">
    <property type="entry name" value="Znf_C2H2_sf"/>
</dbReference>
<evidence type="ECO:0000256" key="3">
    <source>
        <dbReference type="ARBA" id="ARBA00022771"/>
    </source>
</evidence>
<protein>
    <recommendedName>
        <fullName evidence="7">C2H2-type domain-containing protein</fullName>
    </recommendedName>
</protein>
<evidence type="ECO:0000256" key="6">
    <source>
        <dbReference type="SAM" id="MobiDB-lite"/>
    </source>
</evidence>
<keyword evidence="4" id="KW-0862">Zinc</keyword>
<comment type="caution">
    <text evidence="8">The sequence shown here is derived from an EMBL/GenBank/DDBJ whole genome shotgun (WGS) entry which is preliminary data.</text>
</comment>
<evidence type="ECO:0000256" key="2">
    <source>
        <dbReference type="ARBA" id="ARBA00022737"/>
    </source>
</evidence>
<dbReference type="Pfam" id="PF00096">
    <property type="entry name" value="zf-C2H2"/>
    <property type="match status" value="2"/>
</dbReference>
<dbReference type="PANTHER" id="PTHR24409">
    <property type="entry name" value="ZINC FINGER PROTEIN 142"/>
    <property type="match status" value="1"/>
</dbReference>
<sequence>MNDKSDLSSDELGGVTKVVKTYGNKKFSSKNSLKVQESKKITEEETTDKDVKSSIVNGDDNSNKKRTLLKKQLVPDGKVLGCLFCGVCEFQTNIPSFMTAHMKKHRRKKNVICEKCFRRFKKGIELVNHVRSAHRRIQYLCSACNFVTNEQSVLRDHCISHKDISLSKISIEKTIITVPNNKCTICDYEFIDKLLLQQHMKLHYTFVCSLCGNRFEKPEDMKRVENTDNGLFQFQCKCTNKYTLTSPVKGKMQISDGQRPFHCSVCPCKFKNANILSAHMKSHLEKTAYKCNHCSNTFRMLAHLESHMRAHRNNPS</sequence>
<gene>
    <name evidence="8" type="ORF">O3M35_010242</name>
</gene>
<feature type="compositionally biased region" description="Basic and acidic residues" evidence="6">
    <location>
        <begin position="36"/>
        <end position="52"/>
    </location>
</feature>
<dbReference type="PROSITE" id="PS00028">
    <property type="entry name" value="ZINC_FINGER_C2H2_1"/>
    <property type="match status" value="4"/>
</dbReference>
<evidence type="ECO:0000313" key="9">
    <source>
        <dbReference type="Proteomes" id="UP001461498"/>
    </source>
</evidence>
<dbReference type="Gene3D" id="3.30.160.60">
    <property type="entry name" value="Classic Zinc Finger"/>
    <property type="match status" value="4"/>
</dbReference>
<keyword evidence="3 5" id="KW-0863">Zinc-finger</keyword>
<keyword evidence="1" id="KW-0479">Metal-binding</keyword>
<dbReference type="Proteomes" id="UP001461498">
    <property type="component" value="Unassembled WGS sequence"/>
</dbReference>
<evidence type="ECO:0000259" key="7">
    <source>
        <dbReference type="PROSITE" id="PS50157"/>
    </source>
</evidence>
<proteinExistence type="predicted"/>
<dbReference type="GO" id="GO:0008270">
    <property type="term" value="F:zinc ion binding"/>
    <property type="evidence" value="ECO:0007669"/>
    <property type="project" value="UniProtKB-KW"/>
</dbReference>
<feature type="domain" description="C2H2-type" evidence="7">
    <location>
        <begin position="289"/>
        <end position="316"/>
    </location>
</feature>
<organism evidence="8 9">
    <name type="scientific">Rhynocoris fuscipes</name>
    <dbReference type="NCBI Taxonomy" id="488301"/>
    <lineage>
        <taxon>Eukaryota</taxon>
        <taxon>Metazoa</taxon>
        <taxon>Ecdysozoa</taxon>
        <taxon>Arthropoda</taxon>
        <taxon>Hexapoda</taxon>
        <taxon>Insecta</taxon>
        <taxon>Pterygota</taxon>
        <taxon>Neoptera</taxon>
        <taxon>Paraneoptera</taxon>
        <taxon>Hemiptera</taxon>
        <taxon>Heteroptera</taxon>
        <taxon>Panheteroptera</taxon>
        <taxon>Cimicomorpha</taxon>
        <taxon>Reduviidae</taxon>
        <taxon>Harpactorinae</taxon>
        <taxon>Harpactorini</taxon>
        <taxon>Rhynocoris</taxon>
    </lineage>
</organism>
<keyword evidence="2" id="KW-0677">Repeat</keyword>
<name>A0AAW1D5X4_9HEMI</name>
<evidence type="ECO:0000256" key="1">
    <source>
        <dbReference type="ARBA" id="ARBA00022723"/>
    </source>
</evidence>
<dbReference type="GO" id="GO:0000981">
    <property type="term" value="F:DNA-binding transcription factor activity, RNA polymerase II-specific"/>
    <property type="evidence" value="ECO:0007669"/>
    <property type="project" value="TreeGrafter"/>
</dbReference>
<feature type="domain" description="C2H2-type" evidence="7">
    <location>
        <begin position="261"/>
        <end position="288"/>
    </location>
</feature>
<dbReference type="AlphaFoldDB" id="A0AAW1D5X4"/>
<dbReference type="PANTHER" id="PTHR24409:SF295">
    <property type="entry name" value="AZ2-RELATED"/>
    <property type="match status" value="1"/>
</dbReference>
<feature type="region of interest" description="Disordered" evidence="6">
    <location>
        <begin position="28"/>
        <end position="58"/>
    </location>
</feature>
<accession>A0AAW1D5X4</accession>
<dbReference type="InterPro" id="IPR013087">
    <property type="entry name" value="Znf_C2H2_type"/>
</dbReference>
<evidence type="ECO:0000256" key="5">
    <source>
        <dbReference type="PROSITE-ProRule" id="PRU00042"/>
    </source>
</evidence>
<dbReference type="GO" id="GO:0000977">
    <property type="term" value="F:RNA polymerase II transcription regulatory region sequence-specific DNA binding"/>
    <property type="evidence" value="ECO:0007669"/>
    <property type="project" value="TreeGrafter"/>
</dbReference>
<reference evidence="8 9" key="1">
    <citation type="submission" date="2022-12" db="EMBL/GenBank/DDBJ databases">
        <title>Chromosome-level genome assembly of true bugs.</title>
        <authorList>
            <person name="Ma L."/>
            <person name="Li H."/>
        </authorList>
    </citation>
    <scope>NUCLEOTIDE SEQUENCE [LARGE SCALE GENOMIC DNA]</scope>
    <source>
        <strain evidence="8">Lab_2022b</strain>
    </source>
</reference>